<dbReference type="AlphaFoldDB" id="A0A165EZ14"/>
<feature type="compositionally biased region" description="Acidic residues" evidence="1">
    <location>
        <begin position="43"/>
        <end position="66"/>
    </location>
</feature>
<proteinExistence type="predicted"/>
<reference evidence="2 3" key="1">
    <citation type="journal article" date="2016" name="Mol. Biol. Evol.">
        <title>Comparative Genomics of Early-Diverging Mushroom-Forming Fungi Provides Insights into the Origins of Lignocellulose Decay Capabilities.</title>
        <authorList>
            <person name="Nagy L.G."/>
            <person name="Riley R."/>
            <person name="Tritt A."/>
            <person name="Adam C."/>
            <person name="Daum C."/>
            <person name="Floudas D."/>
            <person name="Sun H."/>
            <person name="Yadav J.S."/>
            <person name="Pangilinan J."/>
            <person name="Larsson K.H."/>
            <person name="Matsuura K."/>
            <person name="Barry K."/>
            <person name="Labutti K."/>
            <person name="Kuo R."/>
            <person name="Ohm R.A."/>
            <person name="Bhattacharya S.S."/>
            <person name="Shirouzu T."/>
            <person name="Yoshinaga Y."/>
            <person name="Martin F.M."/>
            <person name="Grigoriev I.V."/>
            <person name="Hibbett D.S."/>
        </authorList>
    </citation>
    <scope>NUCLEOTIDE SEQUENCE [LARGE SCALE GENOMIC DNA]</scope>
    <source>
        <strain evidence="2 3">HHB12029</strain>
    </source>
</reference>
<evidence type="ECO:0000313" key="3">
    <source>
        <dbReference type="Proteomes" id="UP000077266"/>
    </source>
</evidence>
<gene>
    <name evidence="2" type="ORF">EXIGLDRAFT_773070</name>
</gene>
<feature type="compositionally biased region" description="Basic residues" evidence="1">
    <location>
        <begin position="21"/>
        <end position="35"/>
    </location>
</feature>
<keyword evidence="3" id="KW-1185">Reference proteome</keyword>
<dbReference type="EMBL" id="KV426109">
    <property type="protein sequence ID" value="KZV88012.1"/>
    <property type="molecule type" value="Genomic_DNA"/>
</dbReference>
<sequence>MSRTKRARSPAAESEVELHSPTRRRIRYNKPRVHARPLACAYDDSDDDSLTSSDADDSADGLDTEGLEIVFEEHPSDTDATIPAGSPSRESLHPPAWTSAYTPSASRTPSEPRPEPIADRLRRMARELRDESIGPVNVSNGSVPHNGAAHLQRYNSPQTRDDPYVKNSAYLRSILDEGQLGVYIDSGNNLFIRIVDCAPSDDTGDKDVPTPPTQTPKTTTRCVRVQPPPNQR</sequence>
<dbReference type="Proteomes" id="UP000077266">
    <property type="component" value="Unassembled WGS sequence"/>
</dbReference>
<feature type="compositionally biased region" description="Polar residues" evidence="1">
    <location>
        <begin position="99"/>
        <end position="109"/>
    </location>
</feature>
<feature type="region of interest" description="Disordered" evidence="1">
    <location>
        <begin position="198"/>
        <end position="232"/>
    </location>
</feature>
<protein>
    <submittedName>
        <fullName evidence="2">Uncharacterized protein</fullName>
    </submittedName>
</protein>
<name>A0A165EZ14_EXIGL</name>
<accession>A0A165EZ14</accession>
<evidence type="ECO:0000256" key="1">
    <source>
        <dbReference type="SAM" id="MobiDB-lite"/>
    </source>
</evidence>
<feature type="region of interest" description="Disordered" evidence="1">
    <location>
        <begin position="1"/>
        <end position="117"/>
    </location>
</feature>
<dbReference type="InParanoid" id="A0A165EZ14"/>
<organism evidence="2 3">
    <name type="scientific">Exidia glandulosa HHB12029</name>
    <dbReference type="NCBI Taxonomy" id="1314781"/>
    <lineage>
        <taxon>Eukaryota</taxon>
        <taxon>Fungi</taxon>
        <taxon>Dikarya</taxon>
        <taxon>Basidiomycota</taxon>
        <taxon>Agaricomycotina</taxon>
        <taxon>Agaricomycetes</taxon>
        <taxon>Auriculariales</taxon>
        <taxon>Exidiaceae</taxon>
        <taxon>Exidia</taxon>
    </lineage>
</organism>
<feature type="region of interest" description="Disordered" evidence="1">
    <location>
        <begin position="131"/>
        <end position="162"/>
    </location>
</feature>
<evidence type="ECO:0000313" key="2">
    <source>
        <dbReference type="EMBL" id="KZV88012.1"/>
    </source>
</evidence>